<gene>
    <name evidence="2" type="ORF">HKK74_08390</name>
</gene>
<dbReference type="EMBL" id="JABVEC010000004">
    <property type="protein sequence ID" value="MBC6465512.1"/>
    <property type="molecule type" value="Genomic_DNA"/>
</dbReference>
<name>A0ABR7LKY5_9ACTN</name>
<dbReference type="Proteomes" id="UP000805614">
    <property type="component" value="Unassembled WGS sequence"/>
</dbReference>
<dbReference type="PANTHER" id="PTHR38479">
    <property type="entry name" value="LMO0824 PROTEIN"/>
    <property type="match status" value="1"/>
</dbReference>
<keyword evidence="3" id="KW-1185">Reference proteome</keyword>
<reference evidence="2 3" key="1">
    <citation type="submission" date="2020-06" db="EMBL/GenBank/DDBJ databases">
        <title>Actinomadura xiongansis sp. nov., isolated from soil of Baiyangdian.</title>
        <authorList>
            <person name="Zhang X."/>
        </authorList>
    </citation>
    <scope>NUCLEOTIDE SEQUENCE [LARGE SCALE GENOMIC DNA]</scope>
    <source>
        <strain evidence="2 3">HBUM206468</strain>
    </source>
</reference>
<dbReference type="InterPro" id="IPR009351">
    <property type="entry name" value="AlkZ-like"/>
</dbReference>
<evidence type="ECO:0000313" key="3">
    <source>
        <dbReference type="Proteomes" id="UP000805614"/>
    </source>
</evidence>
<dbReference type="Pfam" id="PF06224">
    <property type="entry name" value="AlkZ-like"/>
    <property type="match status" value="1"/>
</dbReference>
<sequence>MTDVVTATAGVYGTAPTCYLSCAARLPDFRLAHLDEELYAKRSLVRLRCMRGGMSYIEPLDLLPVLFACTGEPPDKTVKRTAKWTGLTEAELLVFADRVEAAMAGQPPLTVRQIRELLGADLPGEGSALQMTVALLGRTGRIVRSEVRGSWRSDNYAYALWADWVGAPLEPIEPAVARAELARRYLRAFGPATANDLKWWTGWTKRDTVAALASLADEIVTVSLDGTEAWVVADELERLTATDPDDGRCVRLLPVWDAYFMGYATSPAGRLRQIAEADYPRVYDKAGNGTSTVIVDGMAAGVWEIDHDAGTLTVAPFGAALTDRWSDLEAQVERLARAIGTELRPVRAPEPGPLSDGPRNTFLAPISLRRSTPP</sequence>
<feature type="region of interest" description="Disordered" evidence="1">
    <location>
        <begin position="346"/>
        <end position="374"/>
    </location>
</feature>
<proteinExistence type="predicted"/>
<keyword evidence="2" id="KW-0238">DNA-binding</keyword>
<organism evidence="2 3">
    <name type="scientific">Actinomadura alba</name>
    <dbReference type="NCBI Taxonomy" id="406431"/>
    <lineage>
        <taxon>Bacteria</taxon>
        <taxon>Bacillati</taxon>
        <taxon>Actinomycetota</taxon>
        <taxon>Actinomycetes</taxon>
        <taxon>Streptosporangiales</taxon>
        <taxon>Thermomonosporaceae</taxon>
        <taxon>Actinomadura</taxon>
    </lineage>
</organism>
<comment type="caution">
    <text evidence="2">The sequence shown here is derived from an EMBL/GenBank/DDBJ whole genome shotgun (WGS) entry which is preliminary data.</text>
</comment>
<protein>
    <submittedName>
        <fullName evidence="2">Winged helix DNA-binding domain-containing protein</fullName>
    </submittedName>
</protein>
<evidence type="ECO:0000256" key="1">
    <source>
        <dbReference type="SAM" id="MobiDB-lite"/>
    </source>
</evidence>
<dbReference type="PANTHER" id="PTHR38479:SF2">
    <property type="entry name" value="WINGED HELIX DNA-BINDING DOMAIN-CONTAINING PROTEIN"/>
    <property type="match status" value="1"/>
</dbReference>
<dbReference type="GO" id="GO:0003677">
    <property type="term" value="F:DNA binding"/>
    <property type="evidence" value="ECO:0007669"/>
    <property type="project" value="UniProtKB-KW"/>
</dbReference>
<evidence type="ECO:0000313" key="2">
    <source>
        <dbReference type="EMBL" id="MBC6465512.1"/>
    </source>
</evidence>
<accession>A0ABR7LKY5</accession>
<dbReference type="RefSeq" id="WP_187242499.1">
    <property type="nucleotide sequence ID" value="NZ_BAAAOK010000015.1"/>
</dbReference>